<dbReference type="SUPFAM" id="SSF57362">
    <property type="entry name" value="BPTI-like"/>
    <property type="match status" value="1"/>
</dbReference>
<keyword evidence="1" id="KW-0732">Signal</keyword>
<dbReference type="GO" id="GO:0004867">
    <property type="term" value="F:serine-type endopeptidase inhibitor activity"/>
    <property type="evidence" value="ECO:0007669"/>
    <property type="project" value="InterPro"/>
</dbReference>
<dbReference type="InterPro" id="IPR036880">
    <property type="entry name" value="Kunitz_BPTI_sf"/>
</dbReference>
<sequence length="101" mass="11368">NRAVAVLCVVAIMVITISKADSRSKGRPGVCDLLPKKPSTPLSYGYQVYFFDQSERKCKCYWSRQFSGDLGGNAFHNFKLCMRTCRGTVYALLQHVIKNTL</sequence>
<dbReference type="Gene3D" id="4.10.410.10">
    <property type="entry name" value="Pancreatic trypsin inhibitor Kunitz domain"/>
    <property type="match status" value="1"/>
</dbReference>
<protein>
    <submittedName>
        <fullName evidence="3">Putative secreted protease inhibitor</fullName>
    </submittedName>
</protein>
<feature type="non-terminal residue" evidence="3">
    <location>
        <position position="1"/>
    </location>
</feature>
<evidence type="ECO:0000259" key="2">
    <source>
        <dbReference type="Pfam" id="PF00014"/>
    </source>
</evidence>
<reference evidence="3" key="1">
    <citation type="journal article" date="2018" name="PLoS Negl. Trop. Dis.">
        <title>Sialome diversity of ticks revealed by RNAseq of single tick salivary glands.</title>
        <authorList>
            <person name="Perner J."/>
            <person name="Kropackova S."/>
            <person name="Kopacek P."/>
            <person name="Ribeiro J.M."/>
        </authorList>
    </citation>
    <scope>NUCLEOTIDE SEQUENCE</scope>
    <source>
        <strain evidence="3">Siblings of single egg batch collected in Ceske Budejovice</strain>
        <tissue evidence="3">Salivary glands</tissue>
    </source>
</reference>
<proteinExistence type="predicted"/>
<dbReference type="Pfam" id="PF00014">
    <property type="entry name" value="Kunitz_BPTI"/>
    <property type="match status" value="1"/>
</dbReference>
<feature type="chain" id="PRO_5007543262" evidence="1">
    <location>
        <begin position="23"/>
        <end position="101"/>
    </location>
</feature>
<dbReference type="InterPro" id="IPR002223">
    <property type="entry name" value="Kunitz_BPTI"/>
</dbReference>
<dbReference type="EMBL" id="GEGO01000114">
    <property type="protein sequence ID" value="JAR95290.1"/>
    <property type="molecule type" value="Transcribed_RNA"/>
</dbReference>
<evidence type="ECO:0000256" key="1">
    <source>
        <dbReference type="SAM" id="SignalP"/>
    </source>
</evidence>
<feature type="signal peptide" evidence="1">
    <location>
        <begin position="1"/>
        <end position="22"/>
    </location>
</feature>
<accession>A0A147BX30</accession>
<evidence type="ECO:0000313" key="3">
    <source>
        <dbReference type="EMBL" id="JAR95290.1"/>
    </source>
</evidence>
<dbReference type="AlphaFoldDB" id="A0A147BX30"/>
<organism evidence="3">
    <name type="scientific">Ixodes ricinus</name>
    <name type="common">Common tick</name>
    <name type="synonym">Acarus ricinus</name>
    <dbReference type="NCBI Taxonomy" id="34613"/>
    <lineage>
        <taxon>Eukaryota</taxon>
        <taxon>Metazoa</taxon>
        <taxon>Ecdysozoa</taxon>
        <taxon>Arthropoda</taxon>
        <taxon>Chelicerata</taxon>
        <taxon>Arachnida</taxon>
        <taxon>Acari</taxon>
        <taxon>Parasitiformes</taxon>
        <taxon>Ixodida</taxon>
        <taxon>Ixodoidea</taxon>
        <taxon>Ixodidae</taxon>
        <taxon>Ixodinae</taxon>
        <taxon>Ixodes</taxon>
    </lineage>
</organism>
<name>A0A147BX30_IXORI</name>
<feature type="domain" description="BPTI/Kunitz inhibitor" evidence="2">
    <location>
        <begin position="45"/>
        <end position="86"/>
    </location>
</feature>